<dbReference type="RefSeq" id="WP_186506975.1">
    <property type="nucleotide sequence ID" value="NZ_JACNEP010000007.1"/>
</dbReference>
<keyword evidence="2" id="KW-0479">Metal-binding</keyword>
<evidence type="ECO:0000259" key="6">
    <source>
        <dbReference type="SMART" id="SM00849"/>
    </source>
</evidence>
<protein>
    <submittedName>
        <fullName evidence="7">MBL fold metallo-hydrolase</fullName>
    </submittedName>
</protein>
<dbReference type="EMBL" id="JACNEP010000007">
    <property type="protein sequence ID" value="MBC3766457.1"/>
    <property type="molecule type" value="Genomic_DNA"/>
</dbReference>
<evidence type="ECO:0000256" key="2">
    <source>
        <dbReference type="ARBA" id="ARBA00022723"/>
    </source>
</evidence>
<dbReference type="CDD" id="cd07737">
    <property type="entry name" value="YcbL-like_MBL-fold"/>
    <property type="match status" value="1"/>
</dbReference>
<evidence type="ECO:0000256" key="5">
    <source>
        <dbReference type="SAM" id="MobiDB-lite"/>
    </source>
</evidence>
<keyword evidence="3" id="KW-0378">Hydrolase</keyword>
<reference evidence="7" key="2">
    <citation type="submission" date="2020-08" db="EMBL/GenBank/DDBJ databases">
        <authorList>
            <person name="Lai Q."/>
        </authorList>
    </citation>
    <scope>NUCLEOTIDE SEQUENCE</scope>
    <source>
        <strain evidence="7">S27-2</strain>
    </source>
</reference>
<feature type="compositionally biased region" description="Polar residues" evidence="5">
    <location>
        <begin position="194"/>
        <end position="207"/>
    </location>
</feature>
<gene>
    <name evidence="7" type="ORF">H8B19_11260</name>
</gene>
<dbReference type="GO" id="GO:0016787">
    <property type="term" value="F:hydrolase activity"/>
    <property type="evidence" value="ECO:0007669"/>
    <property type="project" value="UniProtKB-KW"/>
</dbReference>
<dbReference type="InterPro" id="IPR001279">
    <property type="entry name" value="Metallo-B-lactamas"/>
</dbReference>
<evidence type="ECO:0000256" key="1">
    <source>
        <dbReference type="ARBA" id="ARBA00001947"/>
    </source>
</evidence>
<evidence type="ECO:0000256" key="4">
    <source>
        <dbReference type="ARBA" id="ARBA00022833"/>
    </source>
</evidence>
<comment type="caution">
    <text evidence="7">The sequence shown here is derived from an EMBL/GenBank/DDBJ whole genome shotgun (WGS) entry which is preliminary data.</text>
</comment>
<feature type="region of interest" description="Disordered" evidence="5">
    <location>
        <begin position="191"/>
        <end position="214"/>
    </location>
</feature>
<feature type="domain" description="Metallo-beta-lactamase" evidence="6">
    <location>
        <begin position="12"/>
        <end position="192"/>
    </location>
</feature>
<comment type="cofactor">
    <cofactor evidence="1">
        <name>Zn(2+)</name>
        <dbReference type="ChEBI" id="CHEBI:29105"/>
    </cofactor>
</comment>
<keyword evidence="8" id="KW-1185">Reference proteome</keyword>
<evidence type="ECO:0000313" key="8">
    <source>
        <dbReference type="Proteomes" id="UP000601768"/>
    </source>
</evidence>
<dbReference type="Pfam" id="PF00753">
    <property type="entry name" value="Lactamase_B"/>
    <property type="match status" value="1"/>
</dbReference>
<dbReference type="PANTHER" id="PTHR46233:SF3">
    <property type="entry name" value="HYDROXYACYLGLUTATHIONE HYDROLASE GLOC"/>
    <property type="match status" value="1"/>
</dbReference>
<evidence type="ECO:0000313" key="7">
    <source>
        <dbReference type="EMBL" id="MBC3766457.1"/>
    </source>
</evidence>
<dbReference type="InterPro" id="IPR036866">
    <property type="entry name" value="RibonucZ/Hydroxyglut_hydro"/>
</dbReference>
<proteinExistence type="predicted"/>
<dbReference type="AlphaFoldDB" id="A0A8J6IV41"/>
<sequence>MNIVVIPVTPFQQNCSIIWDPDTLDAAIIDPGGDEQLILDKINELQLSVKTILLTHGHLDHVGATTHLAQKLQVPVNGPHPDDAFWLNALEQQSAMFGFGNIKAFTPTKWLKDGDSVSLGNKTLQVLHCPGHTPGHLVFYEPTSKKVIVGDVLFAGSIGRTDFPQGNHAQLIESIRSKLFSLPDDVTVYPGHGPTTTIGQEKSSNPFVSDKNYG</sequence>
<dbReference type="GO" id="GO:0046872">
    <property type="term" value="F:metal ion binding"/>
    <property type="evidence" value="ECO:0007669"/>
    <property type="project" value="UniProtKB-KW"/>
</dbReference>
<dbReference type="InterPro" id="IPR051453">
    <property type="entry name" value="MBL_Glyoxalase_II"/>
</dbReference>
<accession>A0A8J6IV41</accession>
<dbReference type="SMART" id="SM00849">
    <property type="entry name" value="Lactamase_B"/>
    <property type="match status" value="1"/>
</dbReference>
<dbReference type="Proteomes" id="UP000601768">
    <property type="component" value="Unassembled WGS sequence"/>
</dbReference>
<evidence type="ECO:0000256" key="3">
    <source>
        <dbReference type="ARBA" id="ARBA00022801"/>
    </source>
</evidence>
<dbReference type="PANTHER" id="PTHR46233">
    <property type="entry name" value="HYDROXYACYLGLUTATHIONE HYDROLASE GLOC"/>
    <property type="match status" value="1"/>
</dbReference>
<keyword evidence="4" id="KW-0862">Zinc</keyword>
<reference evidence="7" key="1">
    <citation type="journal article" date="2018" name="Int. J. Syst. Evol. Microbiol.">
        <title>Neptunicella marina gen. nov., sp. nov., isolated from surface seawater.</title>
        <authorList>
            <person name="Liu X."/>
            <person name="Lai Q."/>
            <person name="Du Y."/>
            <person name="Zhang X."/>
            <person name="Liu Z."/>
            <person name="Sun F."/>
            <person name="Shao Z."/>
        </authorList>
    </citation>
    <scope>NUCLEOTIDE SEQUENCE</scope>
    <source>
        <strain evidence="7">S27-2</strain>
    </source>
</reference>
<dbReference type="Gene3D" id="3.60.15.10">
    <property type="entry name" value="Ribonuclease Z/Hydroxyacylglutathione hydrolase-like"/>
    <property type="match status" value="1"/>
</dbReference>
<name>A0A8J6IV41_9ALTE</name>
<organism evidence="7 8">
    <name type="scientific">Neptunicella marina</name>
    <dbReference type="NCBI Taxonomy" id="2125989"/>
    <lineage>
        <taxon>Bacteria</taxon>
        <taxon>Pseudomonadati</taxon>
        <taxon>Pseudomonadota</taxon>
        <taxon>Gammaproteobacteria</taxon>
        <taxon>Alteromonadales</taxon>
        <taxon>Alteromonadaceae</taxon>
        <taxon>Neptunicella</taxon>
    </lineage>
</organism>
<dbReference type="SUPFAM" id="SSF56281">
    <property type="entry name" value="Metallo-hydrolase/oxidoreductase"/>
    <property type="match status" value="1"/>
</dbReference>